<proteinExistence type="predicted"/>
<gene>
    <name evidence="2" type="ORF">TDIB3V08_LOCUS10029</name>
</gene>
<keyword evidence="1" id="KW-1133">Transmembrane helix</keyword>
<evidence type="ECO:0000313" key="2">
    <source>
        <dbReference type="EMBL" id="CAD7203864.1"/>
    </source>
</evidence>
<keyword evidence="1" id="KW-0812">Transmembrane</keyword>
<feature type="transmembrane region" description="Helical" evidence="1">
    <location>
        <begin position="12"/>
        <end position="31"/>
    </location>
</feature>
<sequence>MGPPLPHLSRYPHVFTLSLVFTGVVCPPRLLSILQRRSIHHHRVSRCLLCRQPASISDQVV</sequence>
<name>A0A7R8ZES4_TIMDO</name>
<dbReference type="EMBL" id="OA571266">
    <property type="protein sequence ID" value="CAD7203864.1"/>
    <property type="molecule type" value="Genomic_DNA"/>
</dbReference>
<dbReference type="AlphaFoldDB" id="A0A7R8ZES4"/>
<organism evidence="2">
    <name type="scientific">Timema douglasi</name>
    <name type="common">Walking stick</name>
    <dbReference type="NCBI Taxonomy" id="61478"/>
    <lineage>
        <taxon>Eukaryota</taxon>
        <taxon>Metazoa</taxon>
        <taxon>Ecdysozoa</taxon>
        <taxon>Arthropoda</taxon>
        <taxon>Hexapoda</taxon>
        <taxon>Insecta</taxon>
        <taxon>Pterygota</taxon>
        <taxon>Neoptera</taxon>
        <taxon>Polyneoptera</taxon>
        <taxon>Phasmatodea</taxon>
        <taxon>Timematodea</taxon>
        <taxon>Timematoidea</taxon>
        <taxon>Timematidae</taxon>
        <taxon>Timema</taxon>
    </lineage>
</organism>
<keyword evidence="1" id="KW-0472">Membrane</keyword>
<reference evidence="2" key="1">
    <citation type="submission" date="2020-11" db="EMBL/GenBank/DDBJ databases">
        <authorList>
            <person name="Tran Van P."/>
        </authorList>
    </citation>
    <scope>NUCLEOTIDE SEQUENCE</scope>
</reference>
<evidence type="ECO:0000256" key="1">
    <source>
        <dbReference type="SAM" id="Phobius"/>
    </source>
</evidence>
<protein>
    <submittedName>
        <fullName evidence="2">Uncharacterized protein</fullName>
    </submittedName>
</protein>
<accession>A0A7R8ZES4</accession>